<accession>A0AAP0J565</accession>
<reference evidence="1 2" key="1">
    <citation type="submission" date="2024-01" db="EMBL/GenBank/DDBJ databases">
        <title>Genome assemblies of Stephania.</title>
        <authorList>
            <person name="Yang L."/>
        </authorList>
    </citation>
    <scope>NUCLEOTIDE SEQUENCE [LARGE SCALE GENOMIC DNA]</scope>
    <source>
        <strain evidence="1">YNDBR</strain>
        <tissue evidence="1">Leaf</tissue>
    </source>
</reference>
<protein>
    <submittedName>
        <fullName evidence="1">Uncharacterized protein</fullName>
    </submittedName>
</protein>
<name>A0AAP0J565_9MAGN</name>
<proteinExistence type="predicted"/>
<gene>
    <name evidence="1" type="ORF">Syun_016430</name>
</gene>
<organism evidence="1 2">
    <name type="scientific">Stephania yunnanensis</name>
    <dbReference type="NCBI Taxonomy" id="152371"/>
    <lineage>
        <taxon>Eukaryota</taxon>
        <taxon>Viridiplantae</taxon>
        <taxon>Streptophyta</taxon>
        <taxon>Embryophyta</taxon>
        <taxon>Tracheophyta</taxon>
        <taxon>Spermatophyta</taxon>
        <taxon>Magnoliopsida</taxon>
        <taxon>Ranunculales</taxon>
        <taxon>Menispermaceae</taxon>
        <taxon>Menispermoideae</taxon>
        <taxon>Cissampelideae</taxon>
        <taxon>Stephania</taxon>
    </lineage>
</organism>
<sequence>MKKIWMTHHRLQAAHDRQKEYANKDRDGLSYEVDDLFHLKVYPLKGPIGERVSTVRIRYSTCFKVKIE</sequence>
<comment type="caution">
    <text evidence="1">The sequence shown here is derived from an EMBL/GenBank/DDBJ whole genome shotgun (WGS) entry which is preliminary data.</text>
</comment>
<keyword evidence="2" id="KW-1185">Reference proteome</keyword>
<dbReference type="EMBL" id="JBBNAF010000007">
    <property type="protein sequence ID" value="KAK9127633.1"/>
    <property type="molecule type" value="Genomic_DNA"/>
</dbReference>
<evidence type="ECO:0000313" key="1">
    <source>
        <dbReference type="EMBL" id="KAK9127633.1"/>
    </source>
</evidence>
<dbReference type="Proteomes" id="UP001420932">
    <property type="component" value="Unassembled WGS sequence"/>
</dbReference>
<dbReference type="AlphaFoldDB" id="A0AAP0J565"/>
<evidence type="ECO:0000313" key="2">
    <source>
        <dbReference type="Proteomes" id="UP001420932"/>
    </source>
</evidence>